<dbReference type="SUPFAM" id="SSF50978">
    <property type="entry name" value="WD40 repeat-like"/>
    <property type="match status" value="1"/>
</dbReference>
<dbReference type="EMBL" id="CP142733">
    <property type="protein sequence ID" value="WUR04396.1"/>
    <property type="molecule type" value="Genomic_DNA"/>
</dbReference>
<organism evidence="1 2">
    <name type="scientific">Vairimorpha necatrix</name>
    <dbReference type="NCBI Taxonomy" id="6039"/>
    <lineage>
        <taxon>Eukaryota</taxon>
        <taxon>Fungi</taxon>
        <taxon>Fungi incertae sedis</taxon>
        <taxon>Microsporidia</taxon>
        <taxon>Nosematidae</taxon>
        <taxon>Vairimorpha</taxon>
    </lineage>
</organism>
<name>A0AAX4JET0_9MICR</name>
<dbReference type="InterPro" id="IPR001680">
    <property type="entry name" value="WD40_rpt"/>
</dbReference>
<dbReference type="InterPro" id="IPR015943">
    <property type="entry name" value="WD40/YVTN_repeat-like_dom_sf"/>
</dbReference>
<dbReference type="PANTHER" id="PTHR19920">
    <property type="entry name" value="WD40 PROTEIN CIAO1"/>
    <property type="match status" value="1"/>
</dbReference>
<dbReference type="PANTHER" id="PTHR19920:SF0">
    <property type="entry name" value="CYTOSOLIC IRON-SULFUR PROTEIN ASSEMBLY PROTEIN CIAO1-RELATED"/>
    <property type="match status" value="1"/>
</dbReference>
<dbReference type="InterPro" id="IPR036322">
    <property type="entry name" value="WD40_repeat_dom_sf"/>
</dbReference>
<dbReference type="Proteomes" id="UP001334084">
    <property type="component" value="Chromosome 8"/>
</dbReference>
<evidence type="ECO:0000313" key="2">
    <source>
        <dbReference type="Proteomes" id="UP001334084"/>
    </source>
</evidence>
<evidence type="ECO:0000313" key="1">
    <source>
        <dbReference type="EMBL" id="WUR04396.1"/>
    </source>
</evidence>
<accession>A0AAX4JET0</accession>
<keyword evidence="2" id="KW-1185">Reference proteome</keyword>
<proteinExistence type="predicted"/>
<dbReference type="RefSeq" id="XP_065330541.1">
    <property type="nucleotide sequence ID" value="XM_065474469.1"/>
</dbReference>
<sequence>MNFSVSNFRTDEKLFSIHINKNIYTGGTSTFLKDVSNNVILYKHDKSITHITSSGPFLACSSYDCTVSIFKVENIVYKLEDVIEGPDTEIKCVSFDSSNSWLAFATRGKSVWICRINEYIEIHKILEDHTEDVKGCLFFLDFFVSFGYDNTINLYQYFKYNEEWELVQEIEEEDTVWNVVFIEDRMYSCNASGEISLYVLDKGYTLKKRKKFSHLPILALCAYKNRLVAGLNLGDLIFLDLNLEIVHEMEKIHTGFINCVYYSEKDEILGTCSDDQTYNILKEEE</sequence>
<dbReference type="KEGG" id="vnx:VNE69_08151"/>
<dbReference type="AlphaFoldDB" id="A0AAX4JET0"/>
<dbReference type="GO" id="GO:0097361">
    <property type="term" value="C:cytosolic [4Fe-4S] assembly targeting complex"/>
    <property type="evidence" value="ECO:0007669"/>
    <property type="project" value="TreeGrafter"/>
</dbReference>
<dbReference type="GO" id="GO:0016226">
    <property type="term" value="P:iron-sulfur cluster assembly"/>
    <property type="evidence" value="ECO:0007669"/>
    <property type="project" value="TreeGrafter"/>
</dbReference>
<dbReference type="Pfam" id="PF00400">
    <property type="entry name" value="WD40"/>
    <property type="match status" value="1"/>
</dbReference>
<dbReference type="SMART" id="SM00320">
    <property type="entry name" value="WD40"/>
    <property type="match status" value="5"/>
</dbReference>
<dbReference type="GeneID" id="90542227"/>
<gene>
    <name evidence="1" type="ORF">VNE69_08151</name>
</gene>
<dbReference type="Gene3D" id="2.130.10.10">
    <property type="entry name" value="YVTN repeat-like/Quinoprotein amine dehydrogenase"/>
    <property type="match status" value="1"/>
</dbReference>
<protein>
    <submittedName>
        <fullName evidence="1">Cytosolic iron-sulfur assembly protein</fullName>
    </submittedName>
</protein>
<reference evidence="1" key="1">
    <citation type="journal article" date="2024" name="BMC Genomics">
        <title>Functional annotation of a divergent genome using sequence and structure-based similarity.</title>
        <authorList>
            <person name="Svedberg D."/>
            <person name="Winiger R.R."/>
            <person name="Berg A."/>
            <person name="Sharma H."/>
            <person name="Tellgren-Roth C."/>
            <person name="Debrunner-Vossbrinck B.A."/>
            <person name="Vossbrinck C.R."/>
            <person name="Barandun J."/>
        </authorList>
    </citation>
    <scope>NUCLEOTIDE SEQUENCE</scope>
    <source>
        <strain evidence="1">Illinois isolate</strain>
    </source>
</reference>